<feature type="compositionally biased region" description="Polar residues" evidence="1">
    <location>
        <begin position="101"/>
        <end position="114"/>
    </location>
</feature>
<feature type="region of interest" description="Disordered" evidence="1">
    <location>
        <begin position="78"/>
        <end position="134"/>
    </location>
</feature>
<feature type="compositionally biased region" description="Basic and acidic residues" evidence="1">
    <location>
        <begin position="115"/>
        <end position="130"/>
    </location>
</feature>
<dbReference type="eggNOG" id="ENOG502QURM">
    <property type="taxonomic scope" value="Eukaryota"/>
</dbReference>
<evidence type="ECO:0000313" key="2">
    <source>
        <dbReference type="EMBL" id="KMU91832.1"/>
    </source>
</evidence>
<dbReference type="STRING" id="396776.A0A0J8S3V1"/>
<gene>
    <name evidence="2" type="ORF">CIHG_09572</name>
</gene>
<feature type="compositionally biased region" description="Low complexity" evidence="1">
    <location>
        <begin position="1"/>
        <end position="13"/>
    </location>
</feature>
<dbReference type="VEuPathDB" id="FungiDB:CIHG_09572"/>
<dbReference type="EMBL" id="DS017045">
    <property type="protein sequence ID" value="KMU91832.1"/>
    <property type="molecule type" value="Genomic_DNA"/>
</dbReference>
<evidence type="ECO:0000313" key="3">
    <source>
        <dbReference type="Proteomes" id="UP000054563"/>
    </source>
</evidence>
<proteinExistence type="predicted"/>
<evidence type="ECO:0000256" key="1">
    <source>
        <dbReference type="SAM" id="MobiDB-lite"/>
    </source>
</evidence>
<dbReference type="Proteomes" id="UP000054563">
    <property type="component" value="Unassembled WGS sequence"/>
</dbReference>
<reference evidence="3" key="1">
    <citation type="journal article" date="2010" name="Genome Res.">
        <title>Population genomic sequencing of Coccidioides fungi reveals recent hybridization and transposon control.</title>
        <authorList>
            <person name="Neafsey D.E."/>
            <person name="Barker B.M."/>
            <person name="Sharpton T.J."/>
            <person name="Stajich J.E."/>
            <person name="Park D.J."/>
            <person name="Whiston E."/>
            <person name="Hung C.-Y."/>
            <person name="McMahan C."/>
            <person name="White J."/>
            <person name="Sykes S."/>
            <person name="Heiman D."/>
            <person name="Young S."/>
            <person name="Zeng Q."/>
            <person name="Abouelleil A."/>
            <person name="Aftuck L."/>
            <person name="Bessette D."/>
            <person name="Brown A."/>
            <person name="FitzGerald M."/>
            <person name="Lui A."/>
            <person name="Macdonald J.P."/>
            <person name="Priest M."/>
            <person name="Orbach M.J."/>
            <person name="Galgiani J.N."/>
            <person name="Kirkland T.N."/>
            <person name="Cole G.T."/>
            <person name="Birren B.W."/>
            <person name="Henn M.R."/>
            <person name="Taylor J.W."/>
            <person name="Rounsley S.D."/>
        </authorList>
    </citation>
    <scope>NUCLEOTIDE SEQUENCE [LARGE SCALE GENOMIC DNA]</scope>
    <source>
        <strain evidence="3">H538.4</strain>
    </source>
</reference>
<name>A0A0J8S3V1_COCIT</name>
<accession>A0A0J8S3V1</accession>
<feature type="region of interest" description="Disordered" evidence="1">
    <location>
        <begin position="1"/>
        <end position="22"/>
    </location>
</feature>
<protein>
    <submittedName>
        <fullName evidence="2">Uncharacterized protein</fullName>
    </submittedName>
</protein>
<sequence length="146" mass="16929">MSDSDVNVDVTSTDNEKRPTPPARVYGLAARVDPTVTFEEFRYWAKLQRAEEREENLRYIEEQGPMTLSKMIKNRFSHGIHHERKKKEQKEAARREALQVTAESNGEQEQNPKQTAREETMTVTEEEWKTASRALKTAGWETAFSI</sequence>
<feature type="compositionally biased region" description="Basic and acidic residues" evidence="1">
    <location>
        <begin position="86"/>
        <end position="97"/>
    </location>
</feature>
<organism evidence="2 3">
    <name type="scientific">Coccidioides immitis H538.4</name>
    <dbReference type="NCBI Taxonomy" id="396776"/>
    <lineage>
        <taxon>Eukaryota</taxon>
        <taxon>Fungi</taxon>
        <taxon>Dikarya</taxon>
        <taxon>Ascomycota</taxon>
        <taxon>Pezizomycotina</taxon>
        <taxon>Eurotiomycetes</taxon>
        <taxon>Eurotiomycetidae</taxon>
        <taxon>Onygenales</taxon>
        <taxon>Onygenaceae</taxon>
        <taxon>Coccidioides</taxon>
    </lineage>
</organism>
<dbReference type="AlphaFoldDB" id="A0A0J8S3V1"/>